<dbReference type="HOGENOM" id="CLU_2690663_0_0_1"/>
<keyword evidence="4 9" id="KW-1133">Transmembrane helix</keyword>
<evidence type="ECO:0000256" key="8">
    <source>
        <dbReference type="ARBA" id="ARBA00023224"/>
    </source>
</evidence>
<feature type="domain" description="G-protein coupled receptors family 1 profile" evidence="10">
    <location>
        <begin position="28"/>
        <end position="74"/>
    </location>
</feature>
<evidence type="ECO:0000256" key="1">
    <source>
        <dbReference type="ARBA" id="ARBA00004141"/>
    </source>
</evidence>
<dbReference type="Pfam" id="PF00001">
    <property type="entry name" value="7tm_1"/>
    <property type="match status" value="1"/>
</dbReference>
<evidence type="ECO:0000259" key="10">
    <source>
        <dbReference type="PROSITE" id="PS50262"/>
    </source>
</evidence>
<evidence type="ECO:0000313" key="11">
    <source>
        <dbReference type="EnsemblMetazoa" id="MESCA010439-PA"/>
    </source>
</evidence>
<reference evidence="12" key="1">
    <citation type="submission" date="2013-02" db="EMBL/GenBank/DDBJ databases">
        <authorList>
            <person name="Hughes D."/>
        </authorList>
    </citation>
    <scope>NUCLEOTIDE SEQUENCE</scope>
    <source>
        <strain>Durham</strain>
        <strain evidence="12">NC isolate 2 -- Noor lab</strain>
    </source>
</reference>
<dbReference type="Gene3D" id="1.20.1070.10">
    <property type="entry name" value="Rhodopsin 7-helix transmembrane proteins"/>
    <property type="match status" value="1"/>
</dbReference>
<dbReference type="AlphaFoldDB" id="T1H2J1"/>
<feature type="transmembrane region" description="Helical" evidence="9">
    <location>
        <begin position="49"/>
        <end position="71"/>
    </location>
</feature>
<feature type="transmembrane region" description="Helical" evidence="9">
    <location>
        <begin position="13"/>
        <end position="37"/>
    </location>
</feature>
<sequence>MTLFSEAKLIEEFVTIIFGGIFVTGVVGNVIVCIVIVRNSTMHTATNYYLFSLAVSDLLFLLLVFTIWNYYVEY</sequence>
<keyword evidence="3 9" id="KW-0812">Transmembrane</keyword>
<evidence type="ECO:0000256" key="9">
    <source>
        <dbReference type="SAM" id="Phobius"/>
    </source>
</evidence>
<dbReference type="STRING" id="36166.T1H2J1"/>
<dbReference type="PROSITE" id="PS50262">
    <property type="entry name" value="G_PROTEIN_RECEP_F1_2"/>
    <property type="match status" value="1"/>
</dbReference>
<accession>T1H2J1</accession>
<evidence type="ECO:0000256" key="2">
    <source>
        <dbReference type="ARBA" id="ARBA00010663"/>
    </source>
</evidence>
<evidence type="ECO:0000256" key="4">
    <source>
        <dbReference type="ARBA" id="ARBA00022989"/>
    </source>
</evidence>
<dbReference type="EMBL" id="CAQQ02169188">
    <property type="status" value="NOT_ANNOTATED_CDS"/>
    <property type="molecule type" value="Genomic_DNA"/>
</dbReference>
<evidence type="ECO:0000256" key="3">
    <source>
        <dbReference type="ARBA" id="ARBA00022692"/>
    </source>
</evidence>
<evidence type="ECO:0000313" key="12">
    <source>
        <dbReference type="Proteomes" id="UP000015102"/>
    </source>
</evidence>
<evidence type="ECO:0000256" key="6">
    <source>
        <dbReference type="ARBA" id="ARBA00023136"/>
    </source>
</evidence>
<dbReference type="Proteomes" id="UP000015102">
    <property type="component" value="Unassembled WGS sequence"/>
</dbReference>
<evidence type="ECO:0000256" key="7">
    <source>
        <dbReference type="ARBA" id="ARBA00023170"/>
    </source>
</evidence>
<dbReference type="PANTHER" id="PTHR24243:SF107">
    <property type="entry name" value="NEUROPEPTIDES CAPA RECEPTOR"/>
    <property type="match status" value="1"/>
</dbReference>
<dbReference type="PANTHER" id="PTHR24243">
    <property type="entry name" value="G-PROTEIN COUPLED RECEPTOR"/>
    <property type="match status" value="1"/>
</dbReference>
<comment type="subcellular location">
    <subcellularLocation>
        <location evidence="1">Membrane</location>
        <topology evidence="1">Multi-pass membrane protein</topology>
    </subcellularLocation>
</comment>
<dbReference type="EMBL" id="CAQQ02169189">
    <property type="status" value="NOT_ANNOTATED_CDS"/>
    <property type="molecule type" value="Genomic_DNA"/>
</dbReference>
<dbReference type="PRINTS" id="PR00237">
    <property type="entry name" value="GPCRRHODOPSN"/>
</dbReference>
<dbReference type="SUPFAM" id="SSF81321">
    <property type="entry name" value="Family A G protein-coupled receptor-like"/>
    <property type="match status" value="1"/>
</dbReference>
<keyword evidence="6 9" id="KW-0472">Membrane</keyword>
<name>T1H2J1_MEGSC</name>
<keyword evidence="8" id="KW-0807">Transducer</keyword>
<proteinExistence type="inferred from homology"/>
<evidence type="ECO:0000256" key="5">
    <source>
        <dbReference type="ARBA" id="ARBA00023040"/>
    </source>
</evidence>
<organism evidence="11 12">
    <name type="scientific">Megaselia scalaris</name>
    <name type="common">Humpbacked fly</name>
    <name type="synonym">Phora scalaris</name>
    <dbReference type="NCBI Taxonomy" id="36166"/>
    <lineage>
        <taxon>Eukaryota</taxon>
        <taxon>Metazoa</taxon>
        <taxon>Ecdysozoa</taxon>
        <taxon>Arthropoda</taxon>
        <taxon>Hexapoda</taxon>
        <taxon>Insecta</taxon>
        <taxon>Pterygota</taxon>
        <taxon>Neoptera</taxon>
        <taxon>Endopterygota</taxon>
        <taxon>Diptera</taxon>
        <taxon>Brachycera</taxon>
        <taxon>Muscomorpha</taxon>
        <taxon>Platypezoidea</taxon>
        <taxon>Phoridae</taxon>
        <taxon>Megaseliini</taxon>
        <taxon>Megaselia</taxon>
    </lineage>
</organism>
<keyword evidence="5" id="KW-0297">G-protein coupled receptor</keyword>
<dbReference type="InterPro" id="IPR000276">
    <property type="entry name" value="GPCR_Rhodpsn"/>
</dbReference>
<reference evidence="11" key="2">
    <citation type="submission" date="2015-06" db="UniProtKB">
        <authorList>
            <consortium name="EnsemblMetazoa"/>
        </authorList>
    </citation>
    <scope>IDENTIFICATION</scope>
</reference>
<dbReference type="InterPro" id="IPR017452">
    <property type="entry name" value="GPCR_Rhodpsn_7TM"/>
</dbReference>
<dbReference type="EnsemblMetazoa" id="MESCA010439-RA">
    <property type="protein sequence ID" value="MESCA010439-PA"/>
    <property type="gene ID" value="MESCA010439"/>
</dbReference>
<keyword evidence="7" id="KW-0675">Receptor</keyword>
<dbReference type="GO" id="GO:0008188">
    <property type="term" value="F:neuropeptide receptor activity"/>
    <property type="evidence" value="ECO:0007669"/>
    <property type="project" value="TreeGrafter"/>
</dbReference>
<comment type="similarity">
    <text evidence="2">Belongs to the G-protein coupled receptor 1 family.</text>
</comment>
<dbReference type="GO" id="GO:0005886">
    <property type="term" value="C:plasma membrane"/>
    <property type="evidence" value="ECO:0007669"/>
    <property type="project" value="TreeGrafter"/>
</dbReference>
<keyword evidence="12" id="KW-1185">Reference proteome</keyword>
<protein>
    <recommendedName>
        <fullName evidence="10">G-protein coupled receptors family 1 profile domain-containing protein</fullName>
    </recommendedName>
</protein>